<keyword evidence="4" id="KW-1185">Reference proteome</keyword>
<evidence type="ECO:0000313" key="3">
    <source>
        <dbReference type="EMBL" id="KAG2426858.1"/>
    </source>
</evidence>
<evidence type="ECO:0000313" key="4">
    <source>
        <dbReference type="Proteomes" id="UP000613740"/>
    </source>
</evidence>
<feature type="domain" description="Kazal-like" evidence="2">
    <location>
        <begin position="281"/>
        <end position="329"/>
    </location>
</feature>
<evidence type="ECO:0000256" key="1">
    <source>
        <dbReference type="SAM" id="MobiDB-lite"/>
    </source>
</evidence>
<dbReference type="EMBL" id="JAEHOD010000104">
    <property type="protein sequence ID" value="KAG2426858.1"/>
    <property type="molecule type" value="Genomic_DNA"/>
</dbReference>
<accession>A0A835SNL5</accession>
<dbReference type="PROSITE" id="PS51465">
    <property type="entry name" value="KAZAL_2"/>
    <property type="match status" value="1"/>
</dbReference>
<feature type="compositionally biased region" description="Low complexity" evidence="1">
    <location>
        <begin position="339"/>
        <end position="371"/>
    </location>
</feature>
<name>A0A835SNL5_9CHLO</name>
<feature type="region of interest" description="Disordered" evidence="1">
    <location>
        <begin position="1"/>
        <end position="35"/>
    </location>
</feature>
<feature type="compositionally biased region" description="Low complexity" evidence="1">
    <location>
        <begin position="23"/>
        <end position="35"/>
    </location>
</feature>
<comment type="caution">
    <text evidence="3">The sequence shown here is derived from an EMBL/GenBank/DDBJ whole genome shotgun (WGS) entry which is preliminary data.</text>
</comment>
<dbReference type="InterPro" id="IPR002350">
    <property type="entry name" value="Kazal_dom"/>
</dbReference>
<dbReference type="Proteomes" id="UP000613740">
    <property type="component" value="Unassembled WGS sequence"/>
</dbReference>
<sequence length="734" mass="69470">MGPHRSPLLQCLRGDAPPPARPSPLRGRAPGSGRRAPAIAAVSTLSRARAVAAAALVLGLGSFAALSWAQQQQQQPQFDLGAAVPQGDSAYRAGSGGLGIGASLMRLPLLGGTLTGGTGGATSIGGAPSAGRAGGSGGGLVGGSLGGSLAGNSPGSRTGAGSNALFGGGGVGLGAGAGPAAGGANVAGGGSLTSWAAGVEGAVAQMRQDASLAADSAMGRAAQLANSTAATLQRLRQDGAGALLMPVGAPSAAVPAAAERLAESAGRGGASGGAPQRIQWQWSQDDCGSCPAEAQPVCCRQRVTYRNACKAVACHNELPASCVPGRCDNGTAVPPPSRAASETAADTAAVSSSSSATPASSSNSTDSATAAPVPAGNSGDGTAPNAVSGGAGVFTSSRSSSNSNSGPQPAAAPPAAAAPEASSGPDTASTSGDGPATAASTSTDTTSATSTSTPAGSAIPSSSPSGAATPSSPGGGDKDTAAYTYSSDPSGVCGCVGELAAGGPLCCGGRAYSNTCAAQCLGEQPEQCTPGWCGGRAPVMMAQSSSSEAPMQPARGVFRPLLPRVEPLPAFAAATATATATANAGGGGGANAQPAASSAAPGTAAPAAAPEPQPEAQPQLQPQQPVAVPAPQAPQSCDCVPMWAPVCCGGRTYMNSCSARCAGGVKDIGTCVAGVTCSAAAAADPEAEAEGVAGSGAGADVAGVQQGAGAAGPALLPVVTVQPAGPFNDVQQKK</sequence>
<feature type="region of interest" description="Disordered" evidence="1">
    <location>
        <begin position="332"/>
        <end position="483"/>
    </location>
</feature>
<gene>
    <name evidence="3" type="ORF">HYH02_014711</name>
</gene>
<proteinExistence type="predicted"/>
<feature type="compositionally biased region" description="Low complexity" evidence="1">
    <location>
        <begin position="591"/>
        <end position="608"/>
    </location>
</feature>
<reference evidence="3" key="1">
    <citation type="journal article" date="2020" name="bioRxiv">
        <title>Comparative genomics of Chlamydomonas.</title>
        <authorList>
            <person name="Craig R.J."/>
            <person name="Hasan A.R."/>
            <person name="Ness R.W."/>
            <person name="Keightley P.D."/>
        </authorList>
    </citation>
    <scope>NUCLEOTIDE SEQUENCE</scope>
    <source>
        <strain evidence="3">CCAP 11/173</strain>
    </source>
</reference>
<evidence type="ECO:0000259" key="2">
    <source>
        <dbReference type="PROSITE" id="PS51465"/>
    </source>
</evidence>
<dbReference type="OrthoDB" id="552978at2759"/>
<feature type="region of interest" description="Disordered" evidence="1">
    <location>
        <begin position="582"/>
        <end position="632"/>
    </location>
</feature>
<protein>
    <recommendedName>
        <fullName evidence="2">Kazal-like domain-containing protein</fullName>
    </recommendedName>
</protein>
<dbReference type="AlphaFoldDB" id="A0A835SNL5"/>
<organism evidence="3 4">
    <name type="scientific">Chlamydomonas schloesseri</name>
    <dbReference type="NCBI Taxonomy" id="2026947"/>
    <lineage>
        <taxon>Eukaryota</taxon>
        <taxon>Viridiplantae</taxon>
        <taxon>Chlorophyta</taxon>
        <taxon>core chlorophytes</taxon>
        <taxon>Chlorophyceae</taxon>
        <taxon>CS clade</taxon>
        <taxon>Chlamydomonadales</taxon>
        <taxon>Chlamydomonadaceae</taxon>
        <taxon>Chlamydomonas</taxon>
    </lineage>
</organism>
<feature type="compositionally biased region" description="Low complexity" evidence="1">
    <location>
        <begin position="396"/>
        <end position="472"/>
    </location>
</feature>
<feature type="compositionally biased region" description="Low complexity" evidence="1">
    <location>
        <begin position="616"/>
        <end position="632"/>
    </location>
</feature>